<name>A0AAD3XSA0_NEPGR</name>
<feature type="compositionally biased region" description="Basic and acidic residues" evidence="1">
    <location>
        <begin position="15"/>
        <end position="24"/>
    </location>
</feature>
<dbReference type="EMBL" id="BSYO01000015">
    <property type="protein sequence ID" value="GMH15732.1"/>
    <property type="molecule type" value="Genomic_DNA"/>
</dbReference>
<organism evidence="2 3">
    <name type="scientific">Nepenthes gracilis</name>
    <name type="common">Slender pitcher plant</name>
    <dbReference type="NCBI Taxonomy" id="150966"/>
    <lineage>
        <taxon>Eukaryota</taxon>
        <taxon>Viridiplantae</taxon>
        <taxon>Streptophyta</taxon>
        <taxon>Embryophyta</taxon>
        <taxon>Tracheophyta</taxon>
        <taxon>Spermatophyta</taxon>
        <taxon>Magnoliopsida</taxon>
        <taxon>eudicotyledons</taxon>
        <taxon>Gunneridae</taxon>
        <taxon>Pentapetalae</taxon>
        <taxon>Caryophyllales</taxon>
        <taxon>Nepenthaceae</taxon>
        <taxon>Nepenthes</taxon>
    </lineage>
</organism>
<evidence type="ECO:0000256" key="1">
    <source>
        <dbReference type="SAM" id="MobiDB-lite"/>
    </source>
</evidence>
<comment type="caution">
    <text evidence="2">The sequence shown here is derived from an EMBL/GenBank/DDBJ whole genome shotgun (WGS) entry which is preliminary data.</text>
</comment>
<feature type="region of interest" description="Disordered" evidence="1">
    <location>
        <begin position="1"/>
        <end position="66"/>
    </location>
</feature>
<gene>
    <name evidence="2" type="ORF">Nepgr_017573</name>
</gene>
<feature type="compositionally biased region" description="Polar residues" evidence="1">
    <location>
        <begin position="41"/>
        <end position="54"/>
    </location>
</feature>
<dbReference type="Proteomes" id="UP001279734">
    <property type="component" value="Unassembled WGS sequence"/>
</dbReference>
<protein>
    <submittedName>
        <fullName evidence="2">Uncharacterized protein</fullName>
    </submittedName>
</protein>
<evidence type="ECO:0000313" key="3">
    <source>
        <dbReference type="Proteomes" id="UP001279734"/>
    </source>
</evidence>
<proteinExistence type="predicted"/>
<dbReference type="AlphaFoldDB" id="A0AAD3XSA0"/>
<sequence length="100" mass="11214">MEETIETARKQQWVKRPESKEQPRKGFRRRLPPLMLPLMVDQTSTEVNRATNPTEVPREENNDTGIVEEGVVAAGDVGDDAIQTCLEDDTVTVNLRHDGG</sequence>
<accession>A0AAD3XSA0</accession>
<keyword evidence="3" id="KW-1185">Reference proteome</keyword>
<reference evidence="2" key="1">
    <citation type="submission" date="2023-05" db="EMBL/GenBank/DDBJ databases">
        <title>Nepenthes gracilis genome sequencing.</title>
        <authorList>
            <person name="Fukushima K."/>
        </authorList>
    </citation>
    <scope>NUCLEOTIDE SEQUENCE</scope>
    <source>
        <strain evidence="2">SING2019-196</strain>
    </source>
</reference>
<evidence type="ECO:0000313" key="2">
    <source>
        <dbReference type="EMBL" id="GMH15732.1"/>
    </source>
</evidence>